<dbReference type="Proteomes" id="UP001521222">
    <property type="component" value="Unassembled WGS sequence"/>
</dbReference>
<name>A0ABR3R4G5_9PLEO</name>
<feature type="compositionally biased region" description="Polar residues" evidence="1">
    <location>
        <begin position="601"/>
        <end position="626"/>
    </location>
</feature>
<feature type="compositionally biased region" description="Polar residues" evidence="1">
    <location>
        <begin position="486"/>
        <end position="495"/>
    </location>
</feature>
<proteinExistence type="predicted"/>
<organism evidence="2 3">
    <name type="scientific">Nothophoma quercina</name>
    <dbReference type="NCBI Taxonomy" id="749835"/>
    <lineage>
        <taxon>Eukaryota</taxon>
        <taxon>Fungi</taxon>
        <taxon>Dikarya</taxon>
        <taxon>Ascomycota</taxon>
        <taxon>Pezizomycotina</taxon>
        <taxon>Dothideomycetes</taxon>
        <taxon>Pleosporomycetidae</taxon>
        <taxon>Pleosporales</taxon>
        <taxon>Pleosporineae</taxon>
        <taxon>Didymellaceae</taxon>
        <taxon>Nothophoma</taxon>
    </lineage>
</organism>
<comment type="caution">
    <text evidence="2">The sequence shown here is derived from an EMBL/GenBank/DDBJ whole genome shotgun (WGS) entry which is preliminary data.</text>
</comment>
<feature type="compositionally biased region" description="Basic and acidic residues" evidence="1">
    <location>
        <begin position="311"/>
        <end position="328"/>
    </location>
</feature>
<gene>
    <name evidence="2" type="ORF">SLS59_006274</name>
</gene>
<sequence length="782" mass="85651">MPTYHARSITVRLGSLPLAETTTSDVVLKKGEVAKRQTEAAEKKLLRSFLLDEKRVLFPGDPDGYELNWLGNAPFMQVQADAGVSQSSGLYRGAHRPYASEDNRLRALSLHVKLSDKAFVSGFAGKTHLKIEVLFNGQLSTCSLVHTNDIRSGAKSFHQVFAGSRVDFLAERPWVLLPPYTTADGGTRRFRKTITPPERWSQISTAILEEADERGTNRAGKASPSAEFLRALAKMRMPDAVTNMQKPGGRKFGIVDVLITAGTGNKLTTGTNYLKKPQRLRDPTYAVRAEAAVEDEIDTVELDRVQHTTYDPLRETDIDRLDASADERADSDDERERPRKRRALSPPVTLSKPAAHDETVQSPFCGAQVPYLPPPDRSMSKNGLSSVAGTLVSRLVITGLEDKVIVDHRWKVAQRILTNQTGMARGKKTIPKPERDSTTTRSCARKQSSHHAGTSLSRSRAKSFRKKPQRDAVQQRVPEQRRDSVQDGQTSQSHEVSLPYLKKHERPANEELPINPKIDVPDKIAPFVTAPFLNLATLTSGSTCNHTTELITSSALSMPQRRTLSRINLPGVQGPKAASFLLDDPEEMLREAARMRRSRSPTKPTITPSVLSSTPPTQLKATTRQEGTGGSSPLSSVPSSPAPAAASTIDEAAGAAVDQISQLDGSPERTLPATSPRKVSKSSPTKSILPRPSPATPQSSPSPESRKRKGITNRSYTKPPHSPGRLKTVENPPLNNDCVIAFAESKGKNEERGVLRQVKGERQGVFKEEYVALAVRFFIAGD</sequence>
<protein>
    <submittedName>
        <fullName evidence="2">Uncharacterized protein</fullName>
    </submittedName>
</protein>
<reference evidence="2 3" key="1">
    <citation type="submission" date="2024-02" db="EMBL/GenBank/DDBJ databases">
        <title>De novo assembly and annotation of 12 fungi associated with fruit tree decline syndrome in Ontario, Canada.</title>
        <authorList>
            <person name="Sulman M."/>
            <person name="Ellouze W."/>
            <person name="Ilyukhin E."/>
        </authorList>
    </citation>
    <scope>NUCLEOTIDE SEQUENCE [LARGE SCALE GENOMIC DNA]</scope>
    <source>
        <strain evidence="2 3">M97-236</strain>
    </source>
</reference>
<evidence type="ECO:0000313" key="2">
    <source>
        <dbReference type="EMBL" id="KAL1599257.1"/>
    </source>
</evidence>
<feature type="compositionally biased region" description="Basic residues" evidence="1">
    <location>
        <begin position="459"/>
        <end position="468"/>
    </location>
</feature>
<evidence type="ECO:0000313" key="3">
    <source>
        <dbReference type="Proteomes" id="UP001521222"/>
    </source>
</evidence>
<accession>A0ABR3R4G5</accession>
<feature type="region of interest" description="Disordered" evidence="1">
    <location>
        <begin position="311"/>
        <end position="358"/>
    </location>
</feature>
<evidence type="ECO:0000256" key="1">
    <source>
        <dbReference type="SAM" id="MobiDB-lite"/>
    </source>
</evidence>
<keyword evidence="3" id="KW-1185">Reference proteome</keyword>
<dbReference type="EMBL" id="JAKIXB020000020">
    <property type="protein sequence ID" value="KAL1599257.1"/>
    <property type="molecule type" value="Genomic_DNA"/>
</dbReference>
<feature type="region of interest" description="Disordered" evidence="1">
    <location>
        <begin position="422"/>
        <end position="517"/>
    </location>
</feature>
<feature type="region of interest" description="Disordered" evidence="1">
    <location>
        <begin position="592"/>
        <end position="732"/>
    </location>
</feature>
<feature type="compositionally biased region" description="Low complexity" evidence="1">
    <location>
        <begin position="631"/>
        <end position="647"/>
    </location>
</feature>